<organism evidence="1 2">
    <name type="scientific">Halovivax asiaticus JCM 14624</name>
    <dbReference type="NCBI Taxonomy" id="1227490"/>
    <lineage>
        <taxon>Archaea</taxon>
        <taxon>Methanobacteriati</taxon>
        <taxon>Methanobacteriota</taxon>
        <taxon>Stenosarchaea group</taxon>
        <taxon>Halobacteria</taxon>
        <taxon>Halobacteriales</taxon>
        <taxon>Natrialbaceae</taxon>
        <taxon>Halovivax</taxon>
    </lineage>
</organism>
<keyword evidence="2" id="KW-1185">Reference proteome</keyword>
<dbReference type="Proteomes" id="UP000011560">
    <property type="component" value="Unassembled WGS sequence"/>
</dbReference>
<comment type="caution">
    <text evidence="1">The sequence shown here is derived from an EMBL/GenBank/DDBJ whole genome shotgun (WGS) entry which is preliminary data.</text>
</comment>
<protein>
    <submittedName>
        <fullName evidence="1">Uncharacterized protein</fullName>
    </submittedName>
</protein>
<sequence>MENPIKYHLQRKRVVRRELSELLIRRQDEDVERLLDALLRLYGMPSGLIAVRDGGLEAITYQHNVRGNSGRDTIRSNSIRPNGIVRRGDRLAEAVTPVEWLEEHHDDLDWIRHDLREDLED</sequence>
<gene>
    <name evidence="1" type="ORF">C479_11300</name>
</gene>
<accession>M0BG18</accession>
<dbReference type="AlphaFoldDB" id="M0BG18"/>
<reference evidence="1 2" key="1">
    <citation type="journal article" date="2014" name="PLoS Genet.">
        <title>Phylogenetically driven sequencing of extremely halophilic archaea reveals strategies for static and dynamic osmo-response.</title>
        <authorList>
            <person name="Becker E.A."/>
            <person name="Seitzer P.M."/>
            <person name="Tritt A."/>
            <person name="Larsen D."/>
            <person name="Krusor M."/>
            <person name="Yao A.I."/>
            <person name="Wu D."/>
            <person name="Madern D."/>
            <person name="Eisen J.A."/>
            <person name="Darling A.E."/>
            <person name="Facciotti M.T."/>
        </authorList>
    </citation>
    <scope>NUCLEOTIDE SEQUENCE [LARGE SCALE GENOMIC DNA]</scope>
    <source>
        <strain evidence="1 2">JCM 14624</strain>
    </source>
</reference>
<dbReference type="OrthoDB" id="191540at2157"/>
<dbReference type="EMBL" id="AOIQ01000017">
    <property type="protein sequence ID" value="ELZ09402.1"/>
    <property type="molecule type" value="Genomic_DNA"/>
</dbReference>
<evidence type="ECO:0000313" key="1">
    <source>
        <dbReference type="EMBL" id="ELZ09402.1"/>
    </source>
</evidence>
<dbReference type="RefSeq" id="WP_007702400.1">
    <property type="nucleotide sequence ID" value="NZ_AOIQ01000017.1"/>
</dbReference>
<evidence type="ECO:0000313" key="2">
    <source>
        <dbReference type="Proteomes" id="UP000011560"/>
    </source>
</evidence>
<name>M0BG18_9EURY</name>
<proteinExistence type="predicted"/>